<accession>A0A9N9N2X7</accession>
<dbReference type="EMBL" id="OU893341">
    <property type="protein sequence ID" value="CAG9782656.1"/>
    <property type="molecule type" value="Genomic_DNA"/>
</dbReference>
<evidence type="ECO:0000313" key="3">
    <source>
        <dbReference type="Proteomes" id="UP001153714"/>
    </source>
</evidence>
<protein>
    <submittedName>
        <fullName evidence="2">Uncharacterized protein</fullName>
    </submittedName>
</protein>
<name>A0A9N9N2X7_9NEOP</name>
<evidence type="ECO:0000313" key="2">
    <source>
        <dbReference type="EMBL" id="CAG9782656.1"/>
    </source>
</evidence>
<sequence length="233" mass="27230">MQEAKEKRIKAREEKKVLKERAIQKKIINIEKTKNHIEYQESEFDEEFLDDYHEIEEYRRLDQPSTSFNKSRLKNTAKLSESDSDEDVPLNDLRFSNKGYRVKRYVIVRYEGSYFPGVIDNIHEGQYEISTMVLSKASTYRFLALNTREHATRSWPREKQGMLKCMPATFGGMSLGLVDGHGKCQLQWELQPFELERQIVGYNGYTGNQHALAFSCPRKYCCSQNVSSQFADL</sequence>
<reference evidence="2" key="1">
    <citation type="submission" date="2021-12" db="EMBL/GenBank/DDBJ databases">
        <authorList>
            <person name="King R."/>
        </authorList>
    </citation>
    <scope>NUCLEOTIDE SEQUENCE</scope>
</reference>
<gene>
    <name evidence="2" type="ORF">DIATSA_LOCUS898</name>
</gene>
<dbReference type="Proteomes" id="UP001153714">
    <property type="component" value="Chromosome 10"/>
</dbReference>
<proteinExistence type="predicted"/>
<organism evidence="2 3">
    <name type="scientific">Diatraea saccharalis</name>
    <name type="common">sugarcane borer</name>
    <dbReference type="NCBI Taxonomy" id="40085"/>
    <lineage>
        <taxon>Eukaryota</taxon>
        <taxon>Metazoa</taxon>
        <taxon>Ecdysozoa</taxon>
        <taxon>Arthropoda</taxon>
        <taxon>Hexapoda</taxon>
        <taxon>Insecta</taxon>
        <taxon>Pterygota</taxon>
        <taxon>Neoptera</taxon>
        <taxon>Endopterygota</taxon>
        <taxon>Lepidoptera</taxon>
        <taxon>Glossata</taxon>
        <taxon>Ditrysia</taxon>
        <taxon>Pyraloidea</taxon>
        <taxon>Crambidae</taxon>
        <taxon>Crambinae</taxon>
        <taxon>Diatraea</taxon>
    </lineage>
</organism>
<feature type="region of interest" description="Disordered" evidence="1">
    <location>
        <begin position="66"/>
        <end position="87"/>
    </location>
</feature>
<dbReference type="OrthoDB" id="71166at2759"/>
<keyword evidence="3" id="KW-1185">Reference proteome</keyword>
<dbReference type="AlphaFoldDB" id="A0A9N9N2X7"/>
<evidence type="ECO:0000256" key="1">
    <source>
        <dbReference type="SAM" id="MobiDB-lite"/>
    </source>
</evidence>
<reference evidence="2" key="2">
    <citation type="submission" date="2022-10" db="EMBL/GenBank/DDBJ databases">
        <authorList>
            <consortium name="ENA_rothamsted_submissions"/>
            <consortium name="culmorum"/>
            <person name="King R."/>
        </authorList>
    </citation>
    <scope>NUCLEOTIDE SEQUENCE</scope>
</reference>